<accession>A0AAD6Z1G0</accession>
<reference evidence="2" key="1">
    <citation type="submission" date="2023-03" db="EMBL/GenBank/DDBJ databases">
        <title>Massive genome expansion in bonnet fungi (Mycena s.s.) driven by repeated elements and novel gene families across ecological guilds.</title>
        <authorList>
            <consortium name="Lawrence Berkeley National Laboratory"/>
            <person name="Harder C.B."/>
            <person name="Miyauchi S."/>
            <person name="Viragh M."/>
            <person name="Kuo A."/>
            <person name="Thoen E."/>
            <person name="Andreopoulos B."/>
            <person name="Lu D."/>
            <person name="Skrede I."/>
            <person name="Drula E."/>
            <person name="Henrissat B."/>
            <person name="Morin E."/>
            <person name="Kohler A."/>
            <person name="Barry K."/>
            <person name="LaButti K."/>
            <person name="Morin E."/>
            <person name="Salamov A."/>
            <person name="Lipzen A."/>
            <person name="Mereny Z."/>
            <person name="Hegedus B."/>
            <person name="Baldrian P."/>
            <person name="Stursova M."/>
            <person name="Weitz H."/>
            <person name="Taylor A."/>
            <person name="Grigoriev I.V."/>
            <person name="Nagy L.G."/>
            <person name="Martin F."/>
            <person name="Kauserud H."/>
        </authorList>
    </citation>
    <scope>NUCLEOTIDE SEQUENCE</scope>
    <source>
        <strain evidence="2">CBHHK002</strain>
    </source>
</reference>
<organism evidence="2 3">
    <name type="scientific">Mycena albidolilacea</name>
    <dbReference type="NCBI Taxonomy" id="1033008"/>
    <lineage>
        <taxon>Eukaryota</taxon>
        <taxon>Fungi</taxon>
        <taxon>Dikarya</taxon>
        <taxon>Basidiomycota</taxon>
        <taxon>Agaricomycotina</taxon>
        <taxon>Agaricomycetes</taxon>
        <taxon>Agaricomycetidae</taxon>
        <taxon>Agaricales</taxon>
        <taxon>Marasmiineae</taxon>
        <taxon>Mycenaceae</taxon>
        <taxon>Mycena</taxon>
    </lineage>
</organism>
<dbReference type="EMBL" id="JARIHO010000106">
    <property type="protein sequence ID" value="KAJ7303451.1"/>
    <property type="molecule type" value="Genomic_DNA"/>
</dbReference>
<proteinExistence type="predicted"/>
<protein>
    <submittedName>
        <fullName evidence="2">Uncharacterized protein</fullName>
    </submittedName>
</protein>
<keyword evidence="3" id="KW-1185">Reference proteome</keyword>
<feature type="region of interest" description="Disordered" evidence="1">
    <location>
        <begin position="360"/>
        <end position="382"/>
    </location>
</feature>
<dbReference type="AlphaFoldDB" id="A0AAD6Z1G0"/>
<name>A0AAD6Z1G0_9AGAR</name>
<sequence length="429" mass="48193">MSRVNPQAAYLARSFSGSRPLSYTAENADGGANWAYLSCRARPFRLFRRVAAAPSRVPRGLLRLHIRAAFCLDENPRLSACTRIAYQRSEPIFRTSYRNTRERTYAAFSHTAAFSIHDIVLATRLSLDTHRRSFCYTSSSAIVRAHTPILVLTSKKAPAHTPTISRSAALPRISCAAHHKQRPLHGVQHNGSARSAPRLGSRYTGAIAPSPHHQPPMQHTFHAAHATHVAFIASPRTATLFTVQDPIVYRLKHTPAVLHGTTFTTSSRVSSRQDSPRLRPRFRAFQHDTDHLSMWAVAPHRPDRVDLLPARRHRLQRLSTLRPNPAPVGHPKYYVEHHRSAHLVRRGFPISRALHRLPARRAHPLRRRPPPSSSAPRMRRGGSQIPARALNAWHLLLLSASTPHPRVPVSHVIPRVRPSPLLITRAAHF</sequence>
<evidence type="ECO:0000313" key="2">
    <source>
        <dbReference type="EMBL" id="KAJ7303451.1"/>
    </source>
</evidence>
<dbReference type="Proteomes" id="UP001218218">
    <property type="component" value="Unassembled WGS sequence"/>
</dbReference>
<evidence type="ECO:0000256" key="1">
    <source>
        <dbReference type="SAM" id="MobiDB-lite"/>
    </source>
</evidence>
<evidence type="ECO:0000313" key="3">
    <source>
        <dbReference type="Proteomes" id="UP001218218"/>
    </source>
</evidence>
<comment type="caution">
    <text evidence="2">The sequence shown here is derived from an EMBL/GenBank/DDBJ whole genome shotgun (WGS) entry which is preliminary data.</text>
</comment>
<feature type="compositionally biased region" description="Basic residues" evidence="1">
    <location>
        <begin position="360"/>
        <end position="369"/>
    </location>
</feature>
<gene>
    <name evidence="2" type="ORF">DFH08DRAFT_1089441</name>
</gene>